<sequence>MVERYRVFPYLDQCPDVIRVYYLFYRFLPSCERFLCTPEYLYFIHPTTWTCLREYGTTYRAN</sequence>
<evidence type="ECO:0000313" key="1">
    <source>
        <dbReference type="EMBL" id="ATU84170.1"/>
    </source>
</evidence>
<dbReference type="EMBL" id="MF768985">
    <property type="protein sequence ID" value="ATU84170.1"/>
    <property type="molecule type" value="Genomic_DNA"/>
</dbReference>
<accession>A0A2D3I704</accession>
<proteinExistence type="predicted"/>
<organism evidence="1">
    <name type="scientific">White spot syndrome virus</name>
    <dbReference type="NCBI Taxonomy" id="342409"/>
    <lineage>
        <taxon>Viruses</taxon>
        <taxon>Viruses incertae sedis</taxon>
        <taxon>Naldaviricetes</taxon>
        <taxon>Nimaviridae</taxon>
        <taxon>Whispovirus</taxon>
    </lineage>
</organism>
<name>A0A2D3I704_9VIRU</name>
<reference evidence="1" key="1">
    <citation type="journal article" date="2018" name="Aquaculture">
        <title>Complete genome sequence of a white spot syndrome virus associated with a disease incursion in Australia.</title>
        <authorList>
            <person name="Oakey J."/>
            <person name="Smith C.S."/>
        </authorList>
    </citation>
    <scope>NUCLEOTIDE SEQUENCE [LARGE SCALE GENOMIC DNA]</scope>
    <source>
        <strain evidence="1">WSSV-AU</strain>
    </source>
</reference>
<dbReference type="Proteomes" id="UP000267516">
    <property type="component" value="Segment"/>
</dbReference>
<protein>
    <submittedName>
        <fullName evidence="1">ORF1003</fullName>
    </submittedName>
</protein>